<dbReference type="OrthoDB" id="2129288at2759"/>
<keyword evidence="1" id="KW-0732">Signal</keyword>
<feature type="chain" id="PRO_5034694496" evidence="1">
    <location>
        <begin position="20"/>
        <end position="175"/>
    </location>
</feature>
<dbReference type="AlphaFoldDB" id="A0A8H2ZU18"/>
<reference evidence="2" key="1">
    <citation type="submission" date="2020-10" db="EMBL/GenBank/DDBJ databases">
        <authorList>
            <person name="Kusch S."/>
        </authorList>
    </citation>
    <scope>NUCLEOTIDE SEQUENCE</scope>
    <source>
        <strain evidence="2">SwB9</strain>
    </source>
</reference>
<evidence type="ECO:0000256" key="1">
    <source>
        <dbReference type="SAM" id="SignalP"/>
    </source>
</evidence>
<keyword evidence="3" id="KW-1185">Reference proteome</keyword>
<name>A0A8H2ZU18_9HELO</name>
<sequence length="175" mass="19479">MLYQLYIPILFSLITSVSAYWIQFYSEPRCGSKEILRSWSGSTSRGCQTRFSKPATSALVTNIGTSDDNTVVVFYTSQDCNPETAIVRVEKGCVGIESANLGIKYQSFNVVRTFESAGLTPISKNAFTYQHGGIALYKGTKYRWLRQDDGSFRGVVPEEWDDAVLKQRGITDSVG</sequence>
<accession>A0A8H2ZU18</accession>
<gene>
    <name evidence="2" type="ORF">SCLTRI_LOCUS8859</name>
</gene>
<protein>
    <submittedName>
        <fullName evidence="2">3a7100d4-9236-4292-a58e-4a4a6237e65b</fullName>
    </submittedName>
</protein>
<dbReference type="EMBL" id="CAJHIA010000033">
    <property type="protein sequence ID" value="CAD6449066.1"/>
    <property type="molecule type" value="Genomic_DNA"/>
</dbReference>
<organism evidence="2 3">
    <name type="scientific">Sclerotinia trifoliorum</name>
    <dbReference type="NCBI Taxonomy" id="28548"/>
    <lineage>
        <taxon>Eukaryota</taxon>
        <taxon>Fungi</taxon>
        <taxon>Dikarya</taxon>
        <taxon>Ascomycota</taxon>
        <taxon>Pezizomycotina</taxon>
        <taxon>Leotiomycetes</taxon>
        <taxon>Helotiales</taxon>
        <taxon>Sclerotiniaceae</taxon>
        <taxon>Sclerotinia</taxon>
    </lineage>
</organism>
<evidence type="ECO:0000313" key="2">
    <source>
        <dbReference type="EMBL" id="CAD6449066.1"/>
    </source>
</evidence>
<feature type="signal peptide" evidence="1">
    <location>
        <begin position="1"/>
        <end position="19"/>
    </location>
</feature>
<dbReference type="Proteomes" id="UP000624404">
    <property type="component" value="Unassembled WGS sequence"/>
</dbReference>
<comment type="caution">
    <text evidence="2">The sequence shown here is derived from an EMBL/GenBank/DDBJ whole genome shotgun (WGS) entry which is preliminary data.</text>
</comment>
<proteinExistence type="predicted"/>
<evidence type="ECO:0000313" key="3">
    <source>
        <dbReference type="Proteomes" id="UP000624404"/>
    </source>
</evidence>